<evidence type="ECO:0000256" key="1">
    <source>
        <dbReference type="ARBA" id="ARBA00004141"/>
    </source>
</evidence>
<dbReference type="InterPro" id="IPR007016">
    <property type="entry name" value="O-antigen_ligase-rel_domated"/>
</dbReference>
<dbReference type="Pfam" id="PF04932">
    <property type="entry name" value="Wzy_C"/>
    <property type="match status" value="1"/>
</dbReference>
<feature type="transmembrane region" description="Helical" evidence="5">
    <location>
        <begin position="267"/>
        <end position="286"/>
    </location>
</feature>
<dbReference type="InterPro" id="IPR051533">
    <property type="entry name" value="WaaL-like"/>
</dbReference>
<organism evidence="7 8">
    <name type="scientific">Candidatus Chazhemtobacterium aquaticus</name>
    <dbReference type="NCBI Taxonomy" id="2715735"/>
    <lineage>
        <taxon>Bacteria</taxon>
        <taxon>Candidatus Chazhemtobacteraceae</taxon>
        <taxon>Candidatus Chazhemtobacterium</taxon>
    </lineage>
</organism>
<keyword evidence="2 5" id="KW-0812">Transmembrane</keyword>
<keyword evidence="4 5" id="KW-0472">Membrane</keyword>
<feature type="transmembrane region" description="Helical" evidence="5">
    <location>
        <begin position="21"/>
        <end position="37"/>
    </location>
</feature>
<dbReference type="Proteomes" id="UP000463983">
    <property type="component" value="Chromosome"/>
</dbReference>
<accession>A0A857NCA5</accession>
<feature type="transmembrane region" description="Helical" evidence="5">
    <location>
        <begin position="57"/>
        <end position="76"/>
    </location>
</feature>
<gene>
    <name evidence="7" type="ORF">MICH65_0541</name>
</gene>
<evidence type="ECO:0000256" key="4">
    <source>
        <dbReference type="ARBA" id="ARBA00023136"/>
    </source>
</evidence>
<name>A0A857NCA5_9BACT</name>
<dbReference type="GO" id="GO:0016020">
    <property type="term" value="C:membrane"/>
    <property type="evidence" value="ECO:0007669"/>
    <property type="project" value="UniProtKB-SubCell"/>
</dbReference>
<feature type="transmembrane region" description="Helical" evidence="5">
    <location>
        <begin position="118"/>
        <end position="135"/>
    </location>
</feature>
<feature type="domain" description="O-antigen ligase-related" evidence="6">
    <location>
        <begin position="231"/>
        <end position="400"/>
    </location>
</feature>
<reference evidence="8" key="1">
    <citation type="journal article" date="2020" name="Microorganisms">
        <title>Complete Genome of a Member of a New Bacterial Lineage in the Microgenomates Group Reveals an Unusual Nucleotide Composition Disparity Between Two Strands of DNA and Limited Metabolic Potential.</title>
        <authorList>
            <person name="Kadnikov V.V."/>
            <person name="Mardanov A.V."/>
            <person name="Beletsky A.V."/>
            <person name="Karnachuk O.V."/>
            <person name="Ravin N.V."/>
        </authorList>
    </citation>
    <scope>NUCLEOTIDE SEQUENCE [LARGE SCALE GENOMIC DNA]</scope>
</reference>
<evidence type="ECO:0000256" key="5">
    <source>
        <dbReference type="SAM" id="Phobius"/>
    </source>
</evidence>
<dbReference type="PANTHER" id="PTHR37422:SF13">
    <property type="entry name" value="LIPOPOLYSACCHARIDE BIOSYNTHESIS PROTEIN PA4999-RELATED"/>
    <property type="match status" value="1"/>
</dbReference>
<dbReference type="PANTHER" id="PTHR37422">
    <property type="entry name" value="TEICHURONIC ACID BIOSYNTHESIS PROTEIN TUAE"/>
    <property type="match status" value="1"/>
</dbReference>
<evidence type="ECO:0000259" key="6">
    <source>
        <dbReference type="Pfam" id="PF04932"/>
    </source>
</evidence>
<protein>
    <submittedName>
        <fullName evidence="7">O-antigen polymerase</fullName>
    </submittedName>
</protein>
<dbReference type="KEGG" id="caqa:MICH65_0541"/>
<evidence type="ECO:0000256" key="3">
    <source>
        <dbReference type="ARBA" id="ARBA00022989"/>
    </source>
</evidence>
<dbReference type="EMBL" id="CP047901">
    <property type="protein sequence ID" value="QHO63522.1"/>
    <property type="molecule type" value="Genomic_DNA"/>
</dbReference>
<feature type="transmembrane region" description="Helical" evidence="5">
    <location>
        <begin position="223"/>
        <end position="240"/>
    </location>
</feature>
<evidence type="ECO:0000256" key="2">
    <source>
        <dbReference type="ARBA" id="ARBA00022692"/>
    </source>
</evidence>
<feature type="transmembrane region" description="Helical" evidence="5">
    <location>
        <begin position="147"/>
        <end position="165"/>
    </location>
</feature>
<dbReference type="AlphaFoldDB" id="A0A857NCA5"/>
<sequence>MTPKNKPTTKRSNSNNSLLESLLKYTFAALLIFIPLYPKFPLFNVPGTYVAVRAEDFIIALLALLLLLLLLLRPYFKFFTKSPTAKAILVFWLVAFFATLSGVFLTKTTPLSLGLLHWARRVEYTIPFFAGLLLARNKDNLLFFVKLIPLIALAVFVYGLAQIYLNAPVISTQSAEYSTGIALTLQPGVNLSSTFAGHYDLATYLTMTLSLSAGLLLLFRRHLPRLLGVTFLLILFWLQLRTGSRIAFGATVLSLSLVFLLGKKPLWIIPVFLVAFVGLVNTPSISDRFGNLFDVFKFSRFQDQVKGLMDSRTQLLIPPLYAADASPSSTPKPTPIENKRAIQEDRSTSIRLDVEWPRALRALKKNPFFGTGYASISLATDNDYLRALGETGLLGFIALITIIINIITDLLSNLKKKLSSLERFYSLGTLGLVIGFLIIATFIDVFEASKVATLFWMYTGLASGIALKHS</sequence>
<keyword evidence="8" id="KW-1185">Reference proteome</keyword>
<comment type="subcellular location">
    <subcellularLocation>
        <location evidence="1">Membrane</location>
        <topology evidence="1">Multi-pass membrane protein</topology>
    </subcellularLocation>
</comment>
<keyword evidence="3 5" id="KW-1133">Transmembrane helix</keyword>
<feature type="transmembrane region" description="Helical" evidence="5">
    <location>
        <begin position="201"/>
        <end position="218"/>
    </location>
</feature>
<proteinExistence type="predicted"/>
<dbReference type="RefSeq" id="WP_161931900.1">
    <property type="nucleotide sequence ID" value="NZ_CP047901.1"/>
</dbReference>
<feature type="transmembrane region" description="Helical" evidence="5">
    <location>
        <begin position="393"/>
        <end position="412"/>
    </location>
</feature>
<feature type="transmembrane region" description="Helical" evidence="5">
    <location>
        <begin position="88"/>
        <end position="106"/>
    </location>
</feature>
<evidence type="ECO:0000313" key="8">
    <source>
        <dbReference type="Proteomes" id="UP000463983"/>
    </source>
</evidence>
<evidence type="ECO:0000313" key="7">
    <source>
        <dbReference type="EMBL" id="QHO63522.1"/>
    </source>
</evidence>
<feature type="transmembrane region" description="Helical" evidence="5">
    <location>
        <begin position="424"/>
        <end position="443"/>
    </location>
</feature>